<dbReference type="InterPro" id="IPR036259">
    <property type="entry name" value="MFS_trans_sf"/>
</dbReference>
<feature type="transmembrane region" description="Helical" evidence="6">
    <location>
        <begin position="388"/>
        <end position="406"/>
    </location>
</feature>
<accession>A0A7I4YP51</accession>
<name>A0A7I4YP51_HAECO</name>
<dbReference type="Proteomes" id="UP000025227">
    <property type="component" value="Unplaced"/>
</dbReference>
<evidence type="ECO:0000256" key="4">
    <source>
        <dbReference type="ARBA" id="ARBA00022989"/>
    </source>
</evidence>
<keyword evidence="3 6" id="KW-0812">Transmembrane</keyword>
<sequence length="459" mass="50318">MIQLTPRRHELLSVYMLGAGTLFLYLGYIIQGFIAEAVIHTVSERYPGSITKFGGFYGQAIHYTAFATSSLITPSIQAYVRSKWILTLASVLFGIYYLGFIKVNAIYFFISQGLMGLGYSFYNNGEGAYLSEHSSRKTLESNTGIETAVGHSSMFIGGAALVLIYYIITPTGSGEVATQSYTDSQIHVIYGVFFALNMISIIIFTCLPTKEYDSIASKSREAVPSIKEQFFKFKSTILQPNMLLLTPFFAYMGLIVSFLIGVYPTTLAFTAALKNDVYIVAIYSLSMGAAEIFGGVVLRRLIKRSQEWGLVVTISLHSISAMSAIIMILLSVPDMASIEPTTASTLLIKPSRVVVVIVGFLIGMGDFSITSGRAVICQLAVPDARMQVFSLSRIYQCIASCAILFISPYMKIKYWVIVLGIGLIIGATNFAIVARRTSHIRKNLVSPSSDEKSTDKETA</sequence>
<evidence type="ECO:0000256" key="2">
    <source>
        <dbReference type="ARBA" id="ARBA00009172"/>
    </source>
</evidence>
<dbReference type="InterPro" id="IPR010291">
    <property type="entry name" value="Ion_channel_UNC-93"/>
</dbReference>
<keyword evidence="5 6" id="KW-0472">Membrane</keyword>
<comment type="similarity">
    <text evidence="2">Belongs to the unc-93 family.</text>
</comment>
<dbReference type="OMA" id="KRSQEWG"/>
<dbReference type="WBParaSite" id="HCON_00126620-00001">
    <property type="protein sequence ID" value="HCON_00126620-00001"/>
    <property type="gene ID" value="HCON_00126620"/>
</dbReference>
<dbReference type="Gene3D" id="1.20.1250.20">
    <property type="entry name" value="MFS general substrate transporter like domains"/>
    <property type="match status" value="1"/>
</dbReference>
<dbReference type="SUPFAM" id="SSF103473">
    <property type="entry name" value="MFS general substrate transporter"/>
    <property type="match status" value="1"/>
</dbReference>
<feature type="transmembrane region" description="Helical" evidence="6">
    <location>
        <begin position="84"/>
        <end position="100"/>
    </location>
</feature>
<protein>
    <submittedName>
        <fullName evidence="8">UNC93-like protein MFSD11</fullName>
    </submittedName>
</protein>
<dbReference type="InterPro" id="IPR051617">
    <property type="entry name" value="UNC-93-like_regulator"/>
</dbReference>
<proteinExistence type="inferred from homology"/>
<keyword evidence="4 6" id="KW-1133">Transmembrane helix</keyword>
<dbReference type="OrthoDB" id="5778776at2759"/>
<keyword evidence="7" id="KW-1185">Reference proteome</keyword>
<evidence type="ECO:0000256" key="6">
    <source>
        <dbReference type="SAM" id="Phobius"/>
    </source>
</evidence>
<evidence type="ECO:0000256" key="3">
    <source>
        <dbReference type="ARBA" id="ARBA00022692"/>
    </source>
</evidence>
<comment type="subcellular location">
    <subcellularLocation>
        <location evidence="1">Membrane</location>
        <topology evidence="1">Multi-pass membrane protein</topology>
    </subcellularLocation>
</comment>
<evidence type="ECO:0000313" key="7">
    <source>
        <dbReference type="Proteomes" id="UP000025227"/>
    </source>
</evidence>
<evidence type="ECO:0000313" key="8">
    <source>
        <dbReference type="WBParaSite" id="HCON_00126620-00001"/>
    </source>
</evidence>
<dbReference type="PANTHER" id="PTHR23294">
    <property type="entry name" value="ET TRANSLATION PRODUCT-RELATED"/>
    <property type="match status" value="1"/>
</dbReference>
<evidence type="ECO:0000256" key="1">
    <source>
        <dbReference type="ARBA" id="ARBA00004141"/>
    </source>
</evidence>
<reference evidence="8" key="1">
    <citation type="submission" date="2020-12" db="UniProtKB">
        <authorList>
            <consortium name="WormBaseParasite"/>
        </authorList>
    </citation>
    <scope>IDENTIFICATION</scope>
    <source>
        <strain evidence="8">MHco3</strain>
    </source>
</reference>
<feature type="transmembrane region" description="Helical" evidence="6">
    <location>
        <begin position="12"/>
        <end position="34"/>
    </location>
</feature>
<feature type="transmembrane region" description="Helical" evidence="6">
    <location>
        <begin position="277"/>
        <end position="298"/>
    </location>
</feature>
<feature type="transmembrane region" description="Helical" evidence="6">
    <location>
        <begin position="353"/>
        <end position="376"/>
    </location>
</feature>
<dbReference type="Pfam" id="PF05978">
    <property type="entry name" value="UNC-93"/>
    <property type="match status" value="1"/>
</dbReference>
<dbReference type="PANTHER" id="PTHR23294:SF21">
    <property type="entry name" value="UNC93-LIKE PROTEIN MFSD11"/>
    <property type="match status" value="1"/>
</dbReference>
<feature type="transmembrane region" description="Helical" evidence="6">
    <location>
        <begin position="106"/>
        <end position="122"/>
    </location>
</feature>
<evidence type="ECO:0000256" key="5">
    <source>
        <dbReference type="ARBA" id="ARBA00023136"/>
    </source>
</evidence>
<feature type="transmembrane region" description="Helical" evidence="6">
    <location>
        <begin position="242"/>
        <end position="265"/>
    </location>
</feature>
<feature type="transmembrane region" description="Helical" evidence="6">
    <location>
        <begin position="188"/>
        <end position="207"/>
    </location>
</feature>
<organism evidence="7 8">
    <name type="scientific">Haemonchus contortus</name>
    <name type="common">Barber pole worm</name>
    <dbReference type="NCBI Taxonomy" id="6289"/>
    <lineage>
        <taxon>Eukaryota</taxon>
        <taxon>Metazoa</taxon>
        <taxon>Ecdysozoa</taxon>
        <taxon>Nematoda</taxon>
        <taxon>Chromadorea</taxon>
        <taxon>Rhabditida</taxon>
        <taxon>Rhabditina</taxon>
        <taxon>Rhabditomorpha</taxon>
        <taxon>Strongyloidea</taxon>
        <taxon>Trichostrongylidae</taxon>
        <taxon>Haemonchus</taxon>
    </lineage>
</organism>
<feature type="transmembrane region" description="Helical" evidence="6">
    <location>
        <begin position="54"/>
        <end position="72"/>
    </location>
</feature>
<feature type="transmembrane region" description="Helical" evidence="6">
    <location>
        <begin position="412"/>
        <end position="434"/>
    </location>
</feature>
<feature type="transmembrane region" description="Helical" evidence="6">
    <location>
        <begin position="310"/>
        <end position="333"/>
    </location>
</feature>
<dbReference type="AlphaFoldDB" id="A0A7I4YP51"/>
<dbReference type="GO" id="GO:0016020">
    <property type="term" value="C:membrane"/>
    <property type="evidence" value="ECO:0007669"/>
    <property type="project" value="UniProtKB-SubCell"/>
</dbReference>
<feature type="transmembrane region" description="Helical" evidence="6">
    <location>
        <begin position="143"/>
        <end position="168"/>
    </location>
</feature>